<keyword evidence="1" id="KW-0812">Transmembrane</keyword>
<evidence type="ECO:0008006" key="4">
    <source>
        <dbReference type="Google" id="ProtNLM"/>
    </source>
</evidence>
<evidence type="ECO:0000313" key="2">
    <source>
        <dbReference type="EMBL" id="APG62603.1"/>
    </source>
</evidence>
<dbReference type="InterPro" id="IPR009935">
    <property type="entry name" value="DUF1467"/>
</dbReference>
<dbReference type="AlphaFoldDB" id="A0A1L3JC12"/>
<feature type="transmembrane region" description="Helical" evidence="1">
    <location>
        <begin position="53"/>
        <end position="74"/>
    </location>
</feature>
<dbReference type="Proteomes" id="UP000242561">
    <property type="component" value="Chromosome"/>
</dbReference>
<feature type="transmembrane region" description="Helical" evidence="1">
    <location>
        <begin position="6"/>
        <end position="26"/>
    </location>
</feature>
<evidence type="ECO:0000313" key="3">
    <source>
        <dbReference type="Proteomes" id="UP000242561"/>
    </source>
</evidence>
<protein>
    <recommendedName>
        <fullName evidence="4">DUF1467 family protein</fullName>
    </recommendedName>
</protein>
<evidence type="ECO:0000256" key="1">
    <source>
        <dbReference type="SAM" id="Phobius"/>
    </source>
</evidence>
<accession>A0A1L3JC12</accession>
<organism evidence="2 3">
    <name type="scientific">Sphingorhabdus lutea</name>
    <dbReference type="NCBI Taxonomy" id="1913578"/>
    <lineage>
        <taxon>Bacteria</taxon>
        <taxon>Pseudomonadati</taxon>
        <taxon>Pseudomonadota</taxon>
        <taxon>Alphaproteobacteria</taxon>
        <taxon>Sphingomonadales</taxon>
        <taxon>Sphingomonadaceae</taxon>
        <taxon>Sphingorhabdus</taxon>
    </lineage>
</organism>
<dbReference type="OrthoDB" id="9804637at2"/>
<dbReference type="RefSeq" id="WP_072559253.1">
    <property type="nucleotide sequence ID" value="NZ_CP018154.1"/>
</dbReference>
<keyword evidence="3" id="KW-1185">Reference proteome</keyword>
<proteinExistence type="predicted"/>
<gene>
    <name evidence="2" type="ORF">LPB140_07190</name>
</gene>
<keyword evidence="1" id="KW-1133">Transmembrane helix</keyword>
<sequence>MNIASILAIYFLFWVLCAFLVLPFGIKSHFETGDEILPGHADGAPANFKPKKIIFRTTILSAILFGIYYANYVYGWVTQESFNFLLLTN</sequence>
<reference evidence="2 3" key="1">
    <citation type="submission" date="2016-11" db="EMBL/GenBank/DDBJ databases">
        <title>Sphingorhabdus sp. LPB0140, isolated from marine environment.</title>
        <authorList>
            <person name="Kim E."/>
            <person name="Yi H."/>
        </authorList>
    </citation>
    <scope>NUCLEOTIDE SEQUENCE [LARGE SCALE GENOMIC DNA]</scope>
    <source>
        <strain evidence="2 3">LPB0140</strain>
    </source>
</reference>
<dbReference type="Pfam" id="PF07330">
    <property type="entry name" value="DUF1467"/>
    <property type="match status" value="1"/>
</dbReference>
<dbReference type="KEGG" id="sphl:LPB140_07190"/>
<keyword evidence="1" id="KW-0472">Membrane</keyword>
<name>A0A1L3JC12_9SPHN</name>
<dbReference type="STRING" id="1913578.LPB140_07190"/>
<dbReference type="EMBL" id="CP018154">
    <property type="protein sequence ID" value="APG62603.1"/>
    <property type="molecule type" value="Genomic_DNA"/>
</dbReference>